<dbReference type="Proteomes" id="UP001597032">
    <property type="component" value="Unassembled WGS sequence"/>
</dbReference>
<organism evidence="1 2">
    <name type="scientific">Lutibacter aestuarii</name>
    <dbReference type="NCBI Taxonomy" id="861111"/>
    <lineage>
        <taxon>Bacteria</taxon>
        <taxon>Pseudomonadati</taxon>
        <taxon>Bacteroidota</taxon>
        <taxon>Flavobacteriia</taxon>
        <taxon>Flavobacteriales</taxon>
        <taxon>Flavobacteriaceae</taxon>
        <taxon>Lutibacter</taxon>
    </lineage>
</organism>
<evidence type="ECO:0000313" key="2">
    <source>
        <dbReference type="Proteomes" id="UP001597032"/>
    </source>
</evidence>
<sequence length="337" mass="39306">MAYHIEKHPAFEALKLDLEKKIVKELQSFNFNKKSNRLNILYHYTDLSGLKGIIENQSFFSSNSAYLNDKKEFHYGVDLFKSAISNYNILNEYQKKIINEIRKELDNKLESYHFVTCFSLEGDLLSQWRAYADDGKGIAIGFDLKNLVEAFNPKASGMLIEYNDQTQKQAVDKIVQTTVSFYESKLSLLESINQEHLYDVIAQEANEIFNKYIGQFKHSSFKEEREYRFDLSIDNDINKARELSYRVSSNNLLVPFLHLKTNLQEELESRKKSYPEEPIDVSLKKIKHKVKLLPIKKLIIGPSLDFELNKKSIIGFLKKNGYSENIEINQSKVPYRI</sequence>
<keyword evidence="2" id="KW-1185">Reference proteome</keyword>
<dbReference type="EMBL" id="JBHTIC010000019">
    <property type="protein sequence ID" value="MFD0762847.1"/>
    <property type="molecule type" value="Genomic_DNA"/>
</dbReference>
<comment type="caution">
    <text evidence="1">The sequence shown here is derived from an EMBL/GenBank/DDBJ whole genome shotgun (WGS) entry which is preliminary data.</text>
</comment>
<evidence type="ECO:0000313" key="1">
    <source>
        <dbReference type="EMBL" id="MFD0762847.1"/>
    </source>
</evidence>
<dbReference type="InterPro" id="IPR021352">
    <property type="entry name" value="DUF2971"/>
</dbReference>
<dbReference type="RefSeq" id="WP_386783340.1">
    <property type="nucleotide sequence ID" value="NZ_JBHTIC010000019.1"/>
</dbReference>
<protein>
    <submittedName>
        <fullName evidence="1">DUF2971 domain-containing protein</fullName>
    </submittedName>
</protein>
<reference evidence="2" key="1">
    <citation type="journal article" date="2019" name="Int. J. Syst. Evol. Microbiol.">
        <title>The Global Catalogue of Microorganisms (GCM) 10K type strain sequencing project: providing services to taxonomists for standard genome sequencing and annotation.</title>
        <authorList>
            <consortium name="The Broad Institute Genomics Platform"/>
            <consortium name="The Broad Institute Genome Sequencing Center for Infectious Disease"/>
            <person name="Wu L."/>
            <person name="Ma J."/>
        </authorList>
    </citation>
    <scope>NUCLEOTIDE SEQUENCE [LARGE SCALE GENOMIC DNA]</scope>
    <source>
        <strain evidence="2">CCUG 60022</strain>
    </source>
</reference>
<accession>A0ABW2Z9I2</accession>
<proteinExistence type="predicted"/>
<name>A0ABW2Z9I2_9FLAO</name>
<dbReference type="Pfam" id="PF11185">
    <property type="entry name" value="DUF2971"/>
    <property type="match status" value="1"/>
</dbReference>
<gene>
    <name evidence="1" type="ORF">ACFQZW_12215</name>
</gene>